<evidence type="ECO:0000313" key="2">
    <source>
        <dbReference type="Proteomes" id="UP001620626"/>
    </source>
</evidence>
<dbReference type="EMBL" id="JBICBT010001117">
    <property type="protein sequence ID" value="KAL3082167.1"/>
    <property type="molecule type" value="Genomic_DNA"/>
</dbReference>
<comment type="caution">
    <text evidence="1">The sequence shown here is derived from an EMBL/GenBank/DDBJ whole genome shotgun (WGS) entry which is preliminary data.</text>
</comment>
<dbReference type="Proteomes" id="UP001620626">
    <property type="component" value="Unassembled WGS sequence"/>
</dbReference>
<evidence type="ECO:0000313" key="1">
    <source>
        <dbReference type="EMBL" id="KAL3082167.1"/>
    </source>
</evidence>
<keyword evidence="2" id="KW-1185">Reference proteome</keyword>
<protein>
    <submittedName>
        <fullName evidence="1">Uncharacterized protein</fullName>
    </submittedName>
</protein>
<proteinExistence type="predicted"/>
<reference evidence="1 2" key="1">
    <citation type="submission" date="2024-10" db="EMBL/GenBank/DDBJ databases">
        <authorList>
            <person name="Kim D."/>
        </authorList>
    </citation>
    <scope>NUCLEOTIDE SEQUENCE [LARGE SCALE GENOMIC DNA]</scope>
    <source>
        <strain evidence="1">BH-2024</strain>
    </source>
</reference>
<name>A0ABD2ISQ1_9BILA</name>
<accession>A0ABD2ISQ1</accession>
<dbReference type="AlphaFoldDB" id="A0ABD2ISQ1"/>
<sequence>MTAIAACLEGVAGCRKALPKAVFGTTQELSRSCGTQNTCSLGTRRKGGLDVEPQLWGRKNNPWERTTFRQLGHLRGRTGRKLRYQRYFTAPWQSTRKDFTRNVVSNPLQKKVKGGRGALLLDDSRVIPYNPYLLLKYGCHVNIEYALRKHMCRLLSLAGVLLEGVGTTIDQVFDYDEIAATFKVRYMTAIGSFLRLNSYKIVGTSHQIYTLSVHDEGGQTIVVEEGHEEEGSWKVKDNTRLTAFFKLCGVDSDAAHLTYDRVPYHYSWNYKARAWKKRVRPLTEDPDKARMFVRVYTVSQRKHELFAIRGFGSV</sequence>
<organism evidence="1 2">
    <name type="scientific">Heterodera trifolii</name>
    <dbReference type="NCBI Taxonomy" id="157864"/>
    <lineage>
        <taxon>Eukaryota</taxon>
        <taxon>Metazoa</taxon>
        <taxon>Ecdysozoa</taxon>
        <taxon>Nematoda</taxon>
        <taxon>Chromadorea</taxon>
        <taxon>Rhabditida</taxon>
        <taxon>Tylenchina</taxon>
        <taxon>Tylenchomorpha</taxon>
        <taxon>Tylenchoidea</taxon>
        <taxon>Heteroderidae</taxon>
        <taxon>Heteroderinae</taxon>
        <taxon>Heterodera</taxon>
    </lineage>
</organism>
<gene>
    <name evidence="1" type="ORF">niasHT_037865</name>
</gene>